<feature type="compositionally biased region" description="Polar residues" evidence="1">
    <location>
        <begin position="223"/>
        <end position="233"/>
    </location>
</feature>
<feature type="region of interest" description="Disordered" evidence="1">
    <location>
        <begin position="660"/>
        <end position="683"/>
    </location>
</feature>
<dbReference type="OrthoDB" id="5231042at2759"/>
<feature type="compositionally biased region" description="Basic and acidic residues" evidence="1">
    <location>
        <begin position="154"/>
        <end position="163"/>
    </location>
</feature>
<organism evidence="2 3">
    <name type="scientific">Cytospora mali</name>
    <name type="common">Apple Valsa canker fungus</name>
    <name type="synonym">Valsa mali</name>
    <dbReference type="NCBI Taxonomy" id="578113"/>
    <lineage>
        <taxon>Eukaryota</taxon>
        <taxon>Fungi</taxon>
        <taxon>Dikarya</taxon>
        <taxon>Ascomycota</taxon>
        <taxon>Pezizomycotina</taxon>
        <taxon>Sordariomycetes</taxon>
        <taxon>Sordariomycetidae</taxon>
        <taxon>Diaporthales</taxon>
        <taxon>Cytosporaceae</taxon>
        <taxon>Cytospora</taxon>
    </lineage>
</organism>
<feature type="compositionally biased region" description="Polar residues" evidence="1">
    <location>
        <begin position="419"/>
        <end position="435"/>
    </location>
</feature>
<feature type="region of interest" description="Disordered" evidence="1">
    <location>
        <begin position="603"/>
        <end position="628"/>
    </location>
</feature>
<feature type="compositionally biased region" description="Polar residues" evidence="1">
    <location>
        <begin position="660"/>
        <end position="674"/>
    </location>
</feature>
<name>A0A194V403_CYTMA</name>
<evidence type="ECO:0000313" key="2">
    <source>
        <dbReference type="EMBL" id="KUI58576.1"/>
    </source>
</evidence>
<protein>
    <submittedName>
        <fullName evidence="2">Uncharacterized protein</fullName>
    </submittedName>
</protein>
<dbReference type="AlphaFoldDB" id="A0A194V403"/>
<proteinExistence type="predicted"/>
<keyword evidence="3" id="KW-1185">Reference proteome</keyword>
<dbReference type="STRING" id="694573.A0A194V403"/>
<evidence type="ECO:0000256" key="1">
    <source>
        <dbReference type="SAM" id="MobiDB-lite"/>
    </source>
</evidence>
<feature type="compositionally biased region" description="Polar residues" evidence="1">
    <location>
        <begin position="550"/>
        <end position="568"/>
    </location>
</feature>
<gene>
    <name evidence="2" type="ORF">VP1G_05824</name>
</gene>
<evidence type="ECO:0000313" key="3">
    <source>
        <dbReference type="Proteomes" id="UP000078576"/>
    </source>
</evidence>
<dbReference type="EMBL" id="KN714715">
    <property type="protein sequence ID" value="KUI58576.1"/>
    <property type="molecule type" value="Genomic_DNA"/>
</dbReference>
<feature type="region of interest" description="Disordered" evidence="1">
    <location>
        <begin position="134"/>
        <end position="233"/>
    </location>
</feature>
<sequence length="719" mass="77533">MAAQAGSQRPLSAIEMAMLEELGARRIDDLPMDDGRFHQHDGPSLTIPRPQGGAANRWTAAIADGAFDDDDAIQVAGMESIANGQLARIHRASRLAGMIVTAGYDDQRLRQRRNGQVDPRAQFKRGQRCPYMAGRAHQGDGPVQIPGMLSNNRHAPESQDIPRHPSNAQTVQRPPVPPGFGGKPGNAGNAVVSSTADGARPLQSSRSQPMPRSQAPAEPAAFQDQTPSLQAQQQKQIDGIRLLLPYGASIVFQTPAEFASPAFIDKHTKFPGVVYLIAGCDQSDDQILLRLEDEGIEDVKHSPKEYGNLVIQSQEVILQFRTVTGRTNWYVVKFSKRDDIVAFVDALRNFVDRPTQNVRESSTAAATGPILNCVNESAVVGAVSQATVTDATMVSSSASNGLGTGKSSSTASISTPIAVNSSQTSQSTGLPSSVQPHAAQTIITSSQKQDAETTVPPNLVEDIVTWVINIFAAIREFGPADLAKYDTLPGVIRGTTAAVLLSRHPHFVTLDKEQRMTYIDKYCVPQVFAMFKDRMREQVAQNQLAQTVQSTMAQEQSSQEAGGSTPSKSRIMYTAEELMRMRTRAQQPPYWFTELGFLKEAARSSHKQNKPAGLQWDETADAPTPDYKSQMQHLDAHDTPASGLGAPSITVTAPAEQDSTDAIGTDTQEPSSSAPDGLSGLNASRFNADNVDLLGETSGSWTGVLAENKSHMEDLMSII</sequence>
<feature type="compositionally biased region" description="Low complexity" evidence="1">
    <location>
        <begin position="200"/>
        <end position="214"/>
    </location>
</feature>
<reference evidence="3" key="1">
    <citation type="submission" date="2014-12" db="EMBL/GenBank/DDBJ databases">
        <title>Genome Sequence of Valsa Canker Pathogens Uncovers a Specific Adaption of Colonization on Woody Bark.</title>
        <authorList>
            <person name="Yin Z."/>
            <person name="Liu H."/>
            <person name="Gao X."/>
            <person name="Li Z."/>
            <person name="Song N."/>
            <person name="Ke X."/>
            <person name="Dai Q."/>
            <person name="Wu Y."/>
            <person name="Sun Y."/>
            <person name="Xu J.-R."/>
            <person name="Kang Z.K."/>
            <person name="Wang L."/>
            <person name="Huang L."/>
        </authorList>
    </citation>
    <scope>NUCLEOTIDE SEQUENCE [LARGE SCALE GENOMIC DNA]</scope>
    <source>
        <strain evidence="3">SXYL134</strain>
    </source>
</reference>
<accession>A0A194V403</accession>
<feature type="region of interest" description="Disordered" evidence="1">
    <location>
        <begin position="550"/>
        <end position="569"/>
    </location>
</feature>
<dbReference type="Proteomes" id="UP000078576">
    <property type="component" value="Unassembled WGS sequence"/>
</dbReference>
<feature type="region of interest" description="Disordered" evidence="1">
    <location>
        <begin position="417"/>
        <end position="454"/>
    </location>
</feature>